<dbReference type="InterPro" id="IPR015943">
    <property type="entry name" value="WD40/YVTN_repeat-like_dom_sf"/>
</dbReference>
<feature type="repeat" description="WD" evidence="8">
    <location>
        <begin position="13"/>
        <end position="55"/>
    </location>
</feature>
<feature type="region of interest" description="Disordered" evidence="9">
    <location>
        <begin position="304"/>
        <end position="526"/>
    </location>
</feature>
<comment type="function">
    <text evidence="7">May participate in a complex which severs microtubules in an ATP-dependent manner. Microtubule severing may promote rapid reorganization of cellular microtubule arrays.</text>
</comment>
<gene>
    <name evidence="11" type="primary">KATNB1</name>
    <name evidence="11" type="ORF">HDU87_005230</name>
</gene>
<proteinExistence type="inferred from homology"/>
<dbReference type="GO" id="GO:0005874">
    <property type="term" value="C:microtubule"/>
    <property type="evidence" value="ECO:0007669"/>
    <property type="project" value="UniProtKB-KW"/>
</dbReference>
<evidence type="ECO:0000313" key="12">
    <source>
        <dbReference type="Proteomes" id="UP001212152"/>
    </source>
</evidence>
<evidence type="ECO:0000256" key="6">
    <source>
        <dbReference type="ARBA" id="ARBA00023212"/>
    </source>
</evidence>
<feature type="compositionally biased region" description="Low complexity" evidence="9">
    <location>
        <begin position="494"/>
        <end position="513"/>
    </location>
</feature>
<dbReference type="InterPro" id="IPR036322">
    <property type="entry name" value="WD40_repeat_dom_sf"/>
</dbReference>
<feature type="compositionally biased region" description="Polar residues" evidence="9">
    <location>
        <begin position="340"/>
        <end position="351"/>
    </location>
</feature>
<dbReference type="SMART" id="SM00320">
    <property type="entry name" value="WD40"/>
    <property type="match status" value="6"/>
</dbReference>
<dbReference type="SUPFAM" id="SSF50978">
    <property type="entry name" value="WD40 repeat-like"/>
    <property type="match status" value="1"/>
</dbReference>
<dbReference type="Gene3D" id="2.130.10.10">
    <property type="entry name" value="YVTN repeat-like/Quinoprotein amine dehydrogenase"/>
    <property type="match status" value="1"/>
</dbReference>
<keyword evidence="6 7" id="KW-0206">Cytoskeleton</keyword>
<keyword evidence="12" id="KW-1185">Reference proteome</keyword>
<keyword evidence="3 8" id="KW-0853">WD repeat</keyword>
<evidence type="ECO:0000256" key="3">
    <source>
        <dbReference type="ARBA" id="ARBA00022574"/>
    </source>
</evidence>
<dbReference type="InterPro" id="IPR020472">
    <property type="entry name" value="WD40_PAC1"/>
</dbReference>
<dbReference type="PANTHER" id="PTHR19845:SF0">
    <property type="entry name" value="KATANIN P80 WD40 REPEAT-CONTAINING SUBUNIT B1"/>
    <property type="match status" value="1"/>
</dbReference>
<dbReference type="Pfam" id="PF13925">
    <property type="entry name" value="Katanin_con80"/>
    <property type="match status" value="1"/>
</dbReference>
<feature type="domain" description="Katanin p80 subunit C-terminal" evidence="10">
    <location>
        <begin position="572"/>
        <end position="727"/>
    </location>
</feature>
<dbReference type="PANTHER" id="PTHR19845">
    <property type="entry name" value="KATANIN P80 SUBUNIT"/>
    <property type="match status" value="1"/>
</dbReference>
<dbReference type="FunFam" id="2.130.10.10:FF:000462">
    <property type="entry name" value="Katanin p80 WD40 repeat-containing subunit B1"/>
    <property type="match status" value="1"/>
</dbReference>
<feature type="repeat" description="WD" evidence="8">
    <location>
        <begin position="98"/>
        <end position="139"/>
    </location>
</feature>
<evidence type="ECO:0000256" key="1">
    <source>
        <dbReference type="ARBA" id="ARBA00004245"/>
    </source>
</evidence>
<evidence type="ECO:0000256" key="9">
    <source>
        <dbReference type="SAM" id="MobiDB-lite"/>
    </source>
</evidence>
<dbReference type="GO" id="GO:0007019">
    <property type="term" value="P:microtubule depolymerization"/>
    <property type="evidence" value="ECO:0007669"/>
    <property type="project" value="TreeGrafter"/>
</dbReference>
<feature type="repeat" description="WD" evidence="8">
    <location>
        <begin position="56"/>
        <end position="97"/>
    </location>
</feature>
<organism evidence="11 12">
    <name type="scientific">Geranomyces variabilis</name>
    <dbReference type="NCBI Taxonomy" id="109894"/>
    <lineage>
        <taxon>Eukaryota</taxon>
        <taxon>Fungi</taxon>
        <taxon>Fungi incertae sedis</taxon>
        <taxon>Chytridiomycota</taxon>
        <taxon>Chytridiomycota incertae sedis</taxon>
        <taxon>Chytridiomycetes</taxon>
        <taxon>Spizellomycetales</taxon>
        <taxon>Powellomycetaceae</taxon>
        <taxon>Geranomyces</taxon>
    </lineage>
</organism>
<comment type="caution">
    <text evidence="11">The sequence shown here is derived from an EMBL/GenBank/DDBJ whole genome shotgun (WGS) entry which is preliminary data.</text>
</comment>
<accession>A0AAD5TMW0</accession>
<dbReference type="PRINTS" id="PR00320">
    <property type="entry name" value="GPROTEINBRPT"/>
</dbReference>
<dbReference type="PROSITE" id="PS50294">
    <property type="entry name" value="WD_REPEATS_REGION"/>
    <property type="match status" value="4"/>
</dbReference>
<evidence type="ECO:0000313" key="11">
    <source>
        <dbReference type="EMBL" id="KAJ3176536.1"/>
    </source>
</evidence>
<protein>
    <recommendedName>
        <fullName evidence="7">Katanin p80 WD40 repeat-containing subunit B1 homolog</fullName>
    </recommendedName>
</protein>
<evidence type="ECO:0000256" key="7">
    <source>
        <dbReference type="HAMAP-Rule" id="MF_03022"/>
    </source>
</evidence>
<comment type="similarity">
    <text evidence="7">Belongs to the WD repeat KATNB1 family.</text>
</comment>
<keyword evidence="4 7" id="KW-0493">Microtubule</keyword>
<dbReference type="AlphaFoldDB" id="A0AAD5TMW0"/>
<evidence type="ECO:0000259" key="10">
    <source>
        <dbReference type="Pfam" id="PF13925"/>
    </source>
</evidence>
<dbReference type="CDD" id="cd00200">
    <property type="entry name" value="WD40"/>
    <property type="match status" value="1"/>
</dbReference>
<sequence length="736" mass="80929">MNNDSRAAKIHDFVAHDAAATCLKIGGKSARVMVTGGEDRKVNLWAVGKTTPLLSLAGHASTIECVTLDWPEEIVVAGSASGTLKLWDLEQAKVIRTLAGHKQNARCVEFHPFGEFFASGSQDSSVKIWDVRRKGCIQTYEGHAGGVTDLQITPDGRWIATGGNDSQVKIWDMTAGKLLHTYKDHSAPITSLAFNPSEFMMVTAAQDNTLRFYDLQSFECISATPAATGRPQVLQFDPEGQELYVGYTDSLQIWTWEPAECHDVIAVSWPNITDMRVMLEEGQVLAGALEQNFVSMWGVDITPRMSPTERRPAARSYPATAQSEVRGDLGEPDIGRLTLADNSSRQSTPRSSVVDPSEDAAFSKYGRQHASIEARDPPPGVQPNVGGQGERAARTYRTRMNPVPDDKVFDSPASLIGRNPPYSVTKTSSSPYTVPPDSAADSRPLPRSFSANLDRFVDEQQQHQQHNPRSSVPNAGISRASTPQRDFGAEHQQRQLQSQQTQSHSSPQQSRSRNANVFVPRGTGHKPLNLDVAKFIQNAQRRQAPLPLSPTSPDAPPPTSDADVQDALLFRHTSVASILHSRLASIRMVRAQWDEHNIRPAIEAVVSLKDASVLVDVLRILNVKPKLLSLDASLLVLPMLHELFFEVYEDYIIVACETIRHIVKAFAQLILSSIDLDPLASPGVDVARDDRIQRCRGCYDHLVNVANTLEELKRSAGQVGVHVRDALKDLAILSRR</sequence>
<feature type="repeat" description="WD" evidence="8">
    <location>
        <begin position="140"/>
        <end position="181"/>
    </location>
</feature>
<evidence type="ECO:0000256" key="5">
    <source>
        <dbReference type="ARBA" id="ARBA00022737"/>
    </source>
</evidence>
<feature type="repeat" description="WD" evidence="8">
    <location>
        <begin position="182"/>
        <end position="223"/>
    </location>
</feature>
<dbReference type="HAMAP" id="MF_03022">
    <property type="entry name" value="Katanin_p80_B1"/>
    <property type="match status" value="1"/>
</dbReference>
<dbReference type="GO" id="GO:0008017">
    <property type="term" value="F:microtubule binding"/>
    <property type="evidence" value="ECO:0007669"/>
    <property type="project" value="UniProtKB-UniRule"/>
</dbReference>
<dbReference type="InterPro" id="IPR019775">
    <property type="entry name" value="WD40_repeat_CS"/>
</dbReference>
<dbReference type="PROSITE" id="PS50082">
    <property type="entry name" value="WD_REPEATS_2"/>
    <property type="match status" value="5"/>
</dbReference>
<dbReference type="InterPro" id="IPR028021">
    <property type="entry name" value="Katanin_C-terminal"/>
</dbReference>
<evidence type="ECO:0000256" key="2">
    <source>
        <dbReference type="ARBA" id="ARBA00022490"/>
    </source>
</evidence>
<evidence type="ECO:0000256" key="8">
    <source>
        <dbReference type="PROSITE-ProRule" id="PRU00221"/>
    </source>
</evidence>
<dbReference type="Pfam" id="PF00400">
    <property type="entry name" value="WD40"/>
    <property type="match status" value="4"/>
</dbReference>
<reference evidence="11" key="1">
    <citation type="submission" date="2020-05" db="EMBL/GenBank/DDBJ databases">
        <title>Phylogenomic resolution of chytrid fungi.</title>
        <authorList>
            <person name="Stajich J.E."/>
            <person name="Amses K."/>
            <person name="Simmons R."/>
            <person name="Seto K."/>
            <person name="Myers J."/>
            <person name="Bonds A."/>
            <person name="Quandt C.A."/>
            <person name="Barry K."/>
            <person name="Liu P."/>
            <person name="Grigoriev I."/>
            <person name="Longcore J.E."/>
            <person name="James T.Y."/>
        </authorList>
    </citation>
    <scope>NUCLEOTIDE SEQUENCE</scope>
    <source>
        <strain evidence="11">JEL0379</strain>
    </source>
</reference>
<dbReference type="Proteomes" id="UP001212152">
    <property type="component" value="Unassembled WGS sequence"/>
</dbReference>
<dbReference type="GO" id="GO:0005737">
    <property type="term" value="C:cytoplasm"/>
    <property type="evidence" value="ECO:0007669"/>
    <property type="project" value="UniProtKB-UniRule"/>
</dbReference>
<evidence type="ECO:0000256" key="4">
    <source>
        <dbReference type="ARBA" id="ARBA00022701"/>
    </source>
</evidence>
<feature type="compositionally biased region" description="Polar residues" evidence="9">
    <location>
        <begin position="422"/>
        <end position="432"/>
    </location>
</feature>
<feature type="compositionally biased region" description="Polar residues" evidence="9">
    <location>
        <begin position="462"/>
        <end position="484"/>
    </location>
</feature>
<keyword evidence="2 7" id="KW-0963">Cytoplasm</keyword>
<dbReference type="EMBL" id="JADGJQ010000040">
    <property type="protein sequence ID" value="KAJ3176536.1"/>
    <property type="molecule type" value="Genomic_DNA"/>
</dbReference>
<dbReference type="InterPro" id="IPR001680">
    <property type="entry name" value="WD40_rpt"/>
</dbReference>
<dbReference type="GO" id="GO:0051013">
    <property type="term" value="P:microtubule severing"/>
    <property type="evidence" value="ECO:0007669"/>
    <property type="project" value="UniProtKB-UniRule"/>
</dbReference>
<name>A0AAD5TMW0_9FUNG</name>
<dbReference type="PROSITE" id="PS00678">
    <property type="entry name" value="WD_REPEATS_1"/>
    <property type="match status" value="1"/>
</dbReference>
<dbReference type="GO" id="GO:0008352">
    <property type="term" value="C:katanin complex"/>
    <property type="evidence" value="ECO:0007669"/>
    <property type="project" value="InterPro"/>
</dbReference>
<comment type="subcellular location">
    <subcellularLocation>
        <location evidence="1 7">Cytoplasm</location>
        <location evidence="1 7">Cytoskeleton</location>
    </subcellularLocation>
</comment>
<dbReference type="InterPro" id="IPR026962">
    <property type="entry name" value="KTNB1"/>
</dbReference>
<keyword evidence="5" id="KW-0677">Repeat</keyword>